<evidence type="ECO:0000313" key="2">
    <source>
        <dbReference type="EnsemblMetazoa" id="Aqu2.1.09612_001"/>
    </source>
</evidence>
<dbReference type="EnsemblMetazoa" id="Aqu2.1.09612_001">
    <property type="protein sequence ID" value="Aqu2.1.09612_001"/>
    <property type="gene ID" value="Aqu2.1.09612"/>
</dbReference>
<name>A0A1X7T5U5_AMPQE</name>
<protein>
    <submittedName>
        <fullName evidence="2">Uncharacterized protein</fullName>
    </submittedName>
</protein>
<keyword evidence="1" id="KW-0812">Transmembrane</keyword>
<organism evidence="2">
    <name type="scientific">Amphimedon queenslandica</name>
    <name type="common">Sponge</name>
    <dbReference type="NCBI Taxonomy" id="400682"/>
    <lineage>
        <taxon>Eukaryota</taxon>
        <taxon>Metazoa</taxon>
        <taxon>Porifera</taxon>
        <taxon>Demospongiae</taxon>
        <taxon>Heteroscleromorpha</taxon>
        <taxon>Haplosclerida</taxon>
        <taxon>Niphatidae</taxon>
        <taxon>Amphimedon</taxon>
    </lineage>
</organism>
<keyword evidence="1" id="KW-1133">Transmembrane helix</keyword>
<dbReference type="AlphaFoldDB" id="A0A1X7T5U5"/>
<proteinExistence type="predicted"/>
<sequence>PKAWECLGISMQLFLEFCLIFSDNVGIFLIFLFLDFFNFFIFESYV</sequence>
<accession>A0A1X7T5U5</accession>
<evidence type="ECO:0000256" key="1">
    <source>
        <dbReference type="SAM" id="Phobius"/>
    </source>
</evidence>
<keyword evidence="1" id="KW-0472">Membrane</keyword>
<dbReference type="InParanoid" id="A0A1X7T5U5"/>
<reference evidence="2" key="1">
    <citation type="submission" date="2017-05" db="UniProtKB">
        <authorList>
            <consortium name="EnsemblMetazoa"/>
        </authorList>
    </citation>
    <scope>IDENTIFICATION</scope>
</reference>
<feature type="transmembrane region" description="Helical" evidence="1">
    <location>
        <begin position="20"/>
        <end position="42"/>
    </location>
</feature>